<comment type="caution">
    <text evidence="1">The sequence shown here is derived from an EMBL/GenBank/DDBJ whole genome shotgun (WGS) entry which is preliminary data.</text>
</comment>
<dbReference type="RefSeq" id="XP_022285551.1">
    <property type="nucleotide sequence ID" value="XM_022429411.1"/>
</dbReference>
<organism evidence="1 2">
    <name type="scientific">Pochonia chlamydosporia 170</name>
    <dbReference type="NCBI Taxonomy" id="1380566"/>
    <lineage>
        <taxon>Eukaryota</taxon>
        <taxon>Fungi</taxon>
        <taxon>Dikarya</taxon>
        <taxon>Ascomycota</taxon>
        <taxon>Pezizomycotina</taxon>
        <taxon>Sordariomycetes</taxon>
        <taxon>Hypocreomycetidae</taxon>
        <taxon>Hypocreales</taxon>
        <taxon>Clavicipitaceae</taxon>
        <taxon>Pochonia</taxon>
    </lineage>
</organism>
<dbReference type="AlphaFoldDB" id="A0A219AR80"/>
<proteinExistence type="predicted"/>
<evidence type="ECO:0000313" key="2">
    <source>
        <dbReference type="Proteomes" id="UP000078397"/>
    </source>
</evidence>
<sequence>MNTCTFQSVLPHPSVSQAVESVAQNYVPTSIASFPSLEYRDATSSLNYLAKYQSGFKYARFCSEARVTYQIVNEASALWHDQTSRLRLFRPLLHCIYHVARYAS</sequence>
<protein>
    <submittedName>
        <fullName evidence="1">Uncharacterized protein</fullName>
    </submittedName>
</protein>
<dbReference type="EMBL" id="LSBJ02000003">
    <property type="protein sequence ID" value="OWT43102.1"/>
    <property type="molecule type" value="Genomic_DNA"/>
</dbReference>
<reference evidence="1 2" key="1">
    <citation type="journal article" date="2016" name="PLoS Pathog.">
        <title>Biosynthesis of antibiotic leucinostatins in bio-control fungus Purpureocillium lilacinum and their inhibition on phytophthora revealed by genome mining.</title>
        <authorList>
            <person name="Wang G."/>
            <person name="Liu Z."/>
            <person name="Lin R."/>
            <person name="Li E."/>
            <person name="Mao Z."/>
            <person name="Ling J."/>
            <person name="Yang Y."/>
            <person name="Yin W.B."/>
            <person name="Xie B."/>
        </authorList>
    </citation>
    <scope>NUCLEOTIDE SEQUENCE [LARGE SCALE GENOMIC DNA]</scope>
    <source>
        <strain evidence="1">170</strain>
    </source>
</reference>
<keyword evidence="2" id="KW-1185">Reference proteome</keyword>
<dbReference type="KEGG" id="pchm:VFPPC_17722"/>
<dbReference type="GeneID" id="33936650"/>
<evidence type="ECO:0000313" key="1">
    <source>
        <dbReference type="EMBL" id="OWT43102.1"/>
    </source>
</evidence>
<dbReference type="Proteomes" id="UP000078397">
    <property type="component" value="Unassembled WGS sequence"/>
</dbReference>
<accession>A0A219AR80</accession>
<name>A0A219AR80_METCM</name>
<gene>
    <name evidence="1" type="ORF">VFPPC_17722</name>
</gene>